<proteinExistence type="inferred from homology"/>
<evidence type="ECO:0000256" key="2">
    <source>
        <dbReference type="ARBA" id="ARBA00004870"/>
    </source>
</evidence>
<dbReference type="HOGENOM" id="CLU_038816_6_0_0"/>
<evidence type="ECO:0000313" key="15">
    <source>
        <dbReference type="Proteomes" id="UP000000845"/>
    </source>
</evidence>
<evidence type="ECO:0000256" key="12">
    <source>
        <dbReference type="ARBA" id="ARBA00029757"/>
    </source>
</evidence>
<dbReference type="GO" id="GO:0009245">
    <property type="term" value="P:lipid A biosynthetic process"/>
    <property type="evidence" value="ECO:0007669"/>
    <property type="project" value="UniProtKB-UniRule"/>
</dbReference>
<comment type="similarity">
    <text evidence="13">Belongs to the LpxK family.</text>
</comment>
<dbReference type="Pfam" id="PF02606">
    <property type="entry name" value="LpxK"/>
    <property type="match status" value="1"/>
</dbReference>
<gene>
    <name evidence="13" type="primary">lpxK</name>
    <name evidence="14" type="ordered locus">Sterm_2028</name>
</gene>
<comment type="catalytic activity">
    <reaction evidence="13">
        <text>a lipid A disaccharide + ATP = a lipid IVA + ADP + H(+)</text>
        <dbReference type="Rhea" id="RHEA:67840"/>
        <dbReference type="ChEBI" id="CHEBI:15378"/>
        <dbReference type="ChEBI" id="CHEBI:30616"/>
        <dbReference type="ChEBI" id="CHEBI:176343"/>
        <dbReference type="ChEBI" id="CHEBI:176425"/>
        <dbReference type="ChEBI" id="CHEBI:456216"/>
        <dbReference type="EC" id="2.7.1.130"/>
    </reaction>
</comment>
<dbReference type="AlphaFoldDB" id="D1AJJ5"/>
<protein>
    <recommendedName>
        <fullName evidence="4 13">Tetraacyldisaccharide 4'-kinase</fullName>
        <ecNumber evidence="3 13">2.7.1.130</ecNumber>
    </recommendedName>
    <alternativeName>
        <fullName evidence="12 13">Lipid A 4'-kinase</fullName>
    </alternativeName>
</protein>
<evidence type="ECO:0000256" key="3">
    <source>
        <dbReference type="ARBA" id="ARBA00012071"/>
    </source>
</evidence>
<evidence type="ECO:0000256" key="4">
    <source>
        <dbReference type="ARBA" id="ARBA00016436"/>
    </source>
</evidence>
<dbReference type="InterPro" id="IPR003758">
    <property type="entry name" value="LpxK"/>
</dbReference>
<evidence type="ECO:0000256" key="10">
    <source>
        <dbReference type="ARBA" id="ARBA00022840"/>
    </source>
</evidence>
<evidence type="ECO:0000313" key="14">
    <source>
        <dbReference type="EMBL" id="ACZ08883.1"/>
    </source>
</evidence>
<keyword evidence="8 13" id="KW-0547">Nucleotide-binding</keyword>
<dbReference type="PANTHER" id="PTHR42724:SF1">
    <property type="entry name" value="TETRAACYLDISACCHARIDE 4'-KINASE, MITOCHONDRIAL-RELATED"/>
    <property type="match status" value="1"/>
</dbReference>
<dbReference type="SUPFAM" id="SSF52540">
    <property type="entry name" value="P-loop containing nucleoside triphosphate hydrolases"/>
    <property type="match status" value="1"/>
</dbReference>
<evidence type="ECO:0000256" key="13">
    <source>
        <dbReference type="HAMAP-Rule" id="MF_00409"/>
    </source>
</evidence>
<dbReference type="KEGG" id="str:Sterm_2028"/>
<evidence type="ECO:0000256" key="1">
    <source>
        <dbReference type="ARBA" id="ARBA00002274"/>
    </source>
</evidence>
<dbReference type="NCBIfam" id="TIGR00682">
    <property type="entry name" value="lpxK"/>
    <property type="match status" value="1"/>
</dbReference>
<dbReference type="GO" id="GO:0009244">
    <property type="term" value="P:lipopolysaccharide core region biosynthetic process"/>
    <property type="evidence" value="ECO:0007669"/>
    <property type="project" value="TreeGrafter"/>
</dbReference>
<reference evidence="14 15" key="2">
    <citation type="journal article" date="2010" name="Stand. Genomic Sci.">
        <title>Complete genome sequence of Sebaldella termitidis type strain (NCTC 11300).</title>
        <authorList>
            <person name="Harmon-Smith M."/>
            <person name="Celia L."/>
            <person name="Chertkov O."/>
            <person name="Lapidus A."/>
            <person name="Copeland A."/>
            <person name="Glavina Del Rio T."/>
            <person name="Nolan M."/>
            <person name="Lucas S."/>
            <person name="Tice H."/>
            <person name="Cheng J.F."/>
            <person name="Han C."/>
            <person name="Detter J.C."/>
            <person name="Bruce D."/>
            <person name="Goodwin L."/>
            <person name="Pitluck S."/>
            <person name="Pati A."/>
            <person name="Liolios K."/>
            <person name="Ivanova N."/>
            <person name="Mavromatis K."/>
            <person name="Mikhailova N."/>
            <person name="Chen A."/>
            <person name="Palaniappan K."/>
            <person name="Land M."/>
            <person name="Hauser L."/>
            <person name="Chang Y.J."/>
            <person name="Jeffries C.D."/>
            <person name="Brettin T."/>
            <person name="Goker M."/>
            <person name="Beck B."/>
            <person name="Bristow J."/>
            <person name="Eisen J.A."/>
            <person name="Markowitz V."/>
            <person name="Hugenholtz P."/>
            <person name="Kyrpides N.C."/>
            <person name="Klenk H.P."/>
            <person name="Chen F."/>
        </authorList>
    </citation>
    <scope>NUCLEOTIDE SEQUENCE [LARGE SCALE GENOMIC DNA]</scope>
    <source>
        <strain evidence="15">ATCC 33386 / NCTC 11300</strain>
    </source>
</reference>
<dbReference type="eggNOG" id="COG1663">
    <property type="taxonomic scope" value="Bacteria"/>
</dbReference>
<organism evidence="14 15">
    <name type="scientific">Sebaldella termitidis (strain ATCC 33386 / NCTC 11300)</name>
    <dbReference type="NCBI Taxonomy" id="526218"/>
    <lineage>
        <taxon>Bacteria</taxon>
        <taxon>Fusobacteriati</taxon>
        <taxon>Fusobacteriota</taxon>
        <taxon>Fusobacteriia</taxon>
        <taxon>Fusobacteriales</taxon>
        <taxon>Leptotrichiaceae</taxon>
        <taxon>Sebaldella</taxon>
    </lineage>
</organism>
<dbReference type="HAMAP" id="MF_00409">
    <property type="entry name" value="LpxK"/>
    <property type="match status" value="1"/>
</dbReference>
<evidence type="ECO:0000256" key="6">
    <source>
        <dbReference type="ARBA" id="ARBA00022556"/>
    </source>
</evidence>
<evidence type="ECO:0000256" key="5">
    <source>
        <dbReference type="ARBA" id="ARBA00022516"/>
    </source>
</evidence>
<evidence type="ECO:0000256" key="8">
    <source>
        <dbReference type="ARBA" id="ARBA00022741"/>
    </source>
</evidence>
<keyword evidence="5 13" id="KW-0444">Lipid biosynthesis</keyword>
<comment type="pathway">
    <text evidence="2 13">Glycolipid biosynthesis; lipid IV(A) biosynthesis; lipid IV(A) from (3R)-3-hydroxytetradecanoyl-[acyl-carrier-protein] and UDP-N-acetyl-alpha-D-glucosamine: step 6/6.</text>
</comment>
<keyword evidence="9 13" id="KW-0418">Kinase</keyword>
<evidence type="ECO:0000256" key="7">
    <source>
        <dbReference type="ARBA" id="ARBA00022679"/>
    </source>
</evidence>
<keyword evidence="15" id="KW-1185">Reference proteome</keyword>
<dbReference type="Proteomes" id="UP000000845">
    <property type="component" value="Chromosome"/>
</dbReference>
<keyword evidence="11 13" id="KW-0443">Lipid metabolism</keyword>
<reference evidence="15" key="1">
    <citation type="submission" date="2009-09" db="EMBL/GenBank/DDBJ databases">
        <title>The complete chromosome of Sebaldella termitidis ATCC 33386.</title>
        <authorList>
            <consortium name="US DOE Joint Genome Institute (JGI-PGF)"/>
            <person name="Lucas S."/>
            <person name="Copeland A."/>
            <person name="Lapidus A."/>
            <person name="Glavina del Rio T."/>
            <person name="Dalin E."/>
            <person name="Tice H."/>
            <person name="Bruce D."/>
            <person name="Goodwin L."/>
            <person name="Pitluck S."/>
            <person name="Kyrpides N."/>
            <person name="Mavromatis K."/>
            <person name="Ivanova N."/>
            <person name="Mikhailova N."/>
            <person name="Sims D."/>
            <person name="Meincke L."/>
            <person name="Brettin T."/>
            <person name="Detter J.C."/>
            <person name="Han C."/>
            <person name="Larimer F."/>
            <person name="Land M."/>
            <person name="Hauser L."/>
            <person name="Markowitz V."/>
            <person name="Cheng J.F."/>
            <person name="Hugenholtz P."/>
            <person name="Woyke T."/>
            <person name="Wu D."/>
            <person name="Eisen J.A."/>
        </authorList>
    </citation>
    <scope>NUCLEOTIDE SEQUENCE [LARGE SCALE GENOMIC DNA]</scope>
    <source>
        <strain evidence="15">ATCC 33386 / NCTC 11300</strain>
    </source>
</reference>
<dbReference type="EMBL" id="CP001739">
    <property type="protein sequence ID" value="ACZ08883.1"/>
    <property type="molecule type" value="Genomic_DNA"/>
</dbReference>
<dbReference type="EC" id="2.7.1.130" evidence="3 13"/>
<name>D1AJJ5_SEBTE</name>
<accession>D1AJJ5</accession>
<evidence type="ECO:0000256" key="9">
    <source>
        <dbReference type="ARBA" id="ARBA00022777"/>
    </source>
</evidence>
<keyword evidence="7 13" id="KW-0808">Transferase</keyword>
<sequence length="318" mass="36377">MYFLSLIYGLITGIRNKLYDFNILKAKKVENTTIICVGNITAGGTGKTPAVQYFAKKMLMENKKVAVLSRGYNGKRKEDPMIVRDEKEIYATALEAGDETYLHALNLKIPVAVAKDRYSGARLLKEKYDVDVIILDDGYQHRKLFRDKNILLIDATNPFGGNHLLPKGRLRESLAGIKRADEIIITKVNYTGMQAAEPVIKKLEKYNKPLFLAEHKEDYFYNQKLEKFDFSVIKDKKVLLFSSIASPENFKKSILKLGSGKLDEIKFSDHHVYSDVEIDEIIREAKDYDFVITTEKDIVKINKNIENLLILKISFNIL</sequence>
<dbReference type="GO" id="GO:0005886">
    <property type="term" value="C:plasma membrane"/>
    <property type="evidence" value="ECO:0007669"/>
    <property type="project" value="TreeGrafter"/>
</dbReference>
<feature type="binding site" evidence="13">
    <location>
        <begin position="41"/>
        <end position="48"/>
    </location>
    <ligand>
        <name>ATP</name>
        <dbReference type="ChEBI" id="CHEBI:30616"/>
    </ligand>
</feature>
<comment type="function">
    <text evidence="1 13">Transfers the gamma-phosphate of ATP to the 4'-position of a tetraacyldisaccharide 1-phosphate intermediate (termed DS-1-P) to form tetraacyldisaccharide 1,4'-bis-phosphate (lipid IVA).</text>
</comment>
<dbReference type="PANTHER" id="PTHR42724">
    <property type="entry name" value="TETRAACYLDISACCHARIDE 4'-KINASE"/>
    <property type="match status" value="1"/>
</dbReference>
<dbReference type="UniPathway" id="UPA00359">
    <property type="reaction ID" value="UER00482"/>
</dbReference>
<dbReference type="STRING" id="526218.Sterm_2028"/>
<dbReference type="GO" id="GO:0005524">
    <property type="term" value="F:ATP binding"/>
    <property type="evidence" value="ECO:0007669"/>
    <property type="project" value="UniProtKB-UniRule"/>
</dbReference>
<keyword evidence="6 13" id="KW-0441">Lipid A biosynthesis</keyword>
<keyword evidence="10 13" id="KW-0067">ATP-binding</keyword>
<evidence type="ECO:0000256" key="11">
    <source>
        <dbReference type="ARBA" id="ARBA00023098"/>
    </source>
</evidence>
<dbReference type="GO" id="GO:0009029">
    <property type="term" value="F:lipid-A 4'-kinase activity"/>
    <property type="evidence" value="ECO:0007669"/>
    <property type="project" value="UniProtKB-UniRule"/>
</dbReference>
<dbReference type="InterPro" id="IPR027417">
    <property type="entry name" value="P-loop_NTPase"/>
</dbReference>